<gene>
    <name evidence="3" type="ORF">D1010_04860</name>
</gene>
<evidence type="ECO:0000313" key="3">
    <source>
        <dbReference type="EMBL" id="QFR22825.1"/>
    </source>
</evidence>
<proteinExistence type="predicted"/>
<evidence type="ECO:0008006" key="5">
    <source>
        <dbReference type="Google" id="ProtNLM"/>
    </source>
</evidence>
<feature type="chain" id="PRO_5024945789" description="WxL domain-containing protein" evidence="2">
    <location>
        <begin position="38"/>
        <end position="1274"/>
    </location>
</feature>
<evidence type="ECO:0000256" key="2">
    <source>
        <dbReference type="SAM" id="SignalP"/>
    </source>
</evidence>
<dbReference type="RefSeq" id="WP_152260385.1">
    <property type="nucleotide sequence ID" value="NZ_CP045143.1"/>
</dbReference>
<feature type="region of interest" description="Disordered" evidence="1">
    <location>
        <begin position="373"/>
        <end position="399"/>
    </location>
</feature>
<feature type="signal peptide" evidence="2">
    <location>
        <begin position="1"/>
        <end position="37"/>
    </location>
</feature>
<name>A0A5P8M3H6_9LACO</name>
<dbReference type="Proteomes" id="UP000326779">
    <property type="component" value="Chromosome"/>
</dbReference>
<dbReference type="EMBL" id="CP045143">
    <property type="protein sequence ID" value="QFR22825.1"/>
    <property type="molecule type" value="Genomic_DNA"/>
</dbReference>
<evidence type="ECO:0000256" key="1">
    <source>
        <dbReference type="SAM" id="MobiDB-lite"/>
    </source>
</evidence>
<organism evidence="3 4">
    <name type="scientific">Schleiferilactobacillus harbinensis</name>
    <dbReference type="NCBI Taxonomy" id="304207"/>
    <lineage>
        <taxon>Bacteria</taxon>
        <taxon>Bacillati</taxon>
        <taxon>Bacillota</taxon>
        <taxon>Bacilli</taxon>
        <taxon>Lactobacillales</taxon>
        <taxon>Lactobacillaceae</taxon>
        <taxon>Schleiferilactobacillus</taxon>
    </lineage>
</organism>
<dbReference type="AlphaFoldDB" id="A0A5P8M3H6"/>
<accession>A0A5P8M3H6</accession>
<sequence>MNIIKGHRTTRGVFMLLLAALMSGALFVGRGSPPAKAATIGDELNNSALIRGYYNTVPTVMTANNTPWSMYEIPGLGRNRGPDEGSFVRTGYNDWSSKTMPLATDISAGGQASVKQTTTDWNGKVTASPIAVSFKNTGTDAGKPYFSLNYVTRADLVDFGNTNNAPTIAQAWAGQTTNKLSAGDRSNIFNPTGVSSKMKSSNGEITGKPVLDTAANQTFDGGFLQATGNVPISAAIAGSPSVVDAMMAGNWAVMVRVQVADGIDAKALAASIDWAKSYYYLTVQSIKILLFSVTVNFPMQFDHHVYMDPQNKQNFYLKVKGVPFWAKQTGTSPDSSNSKVQLQLQDGDADYVDYLNNRQITASTNTALTLDNLVGSDGNDGPQKDLNNEALQTPDLNGAKQPKFVDKAHVGVGNPLWNIWDVGGTWPFGPKSPLYQAGPTGTMITLLNAAGGKQIKERDMGDGIVGLYQAITQWFTTNMFKGNAHINFSFDVSKYQAGISKDQQALTAGRFFAAPKADGTFNSASGLAETDAVKISMYDSSQLVDPYSLTEGLDRADTNTSSLLRQTLHTDKSSQMNATKGGPAGMTPADYAVIRADQKDNGLAYPTYTNFTSWTGAIVPYDRMHWADTAGAAESTTFTDTLHSQGRFGTDLHYRTATPDPAQHGVLVNDGAAFSIAQRAAFLTDYLQNYAPIFDSVNPAKLTTGGVIKPQRYANVYSLYQYDATGKGTLPADNEPIANYTTTGNALSLKVSADTNAALNSKFITSSLDKKSWRYTGTMNTLPLAEATIKLTQPLNPQITLNGQSPYVVTDTQLAGAGVTKALGTWRDPLGIAAQDNLQTSLATPAVKQTANWNSISVLDTRTHALAVNVAKNTTAASVTPGLGGDSLAATLNYQMPTPTDQSNRVYYGEINLTRQATVPLKQDYLLDAKADFNKASANYLIFRNADAPDTAQYQVKKYFNTTGQPTTHRVSTVDINQDVPVKAEAAMLAAGPVNTSKTLTIWIPKVAGTTIAKVPVVTASDGTVATVTDTTTSQLASVQQAYYTYSAVFAKAPANFAYTYAYHVGASNVAASAYKQKLVDFVMTGTQILGQSNAIQFDLLRGVNLLTVPTLDFGKNPAPTAGAVYPLTAASKANAYFEIMENDGNTKKNTYTWFLSAVMNPFRTAANQTGYGTFSVALGSPTRDAAGAVPDSAPTDLWYANHQPNPMVANGTSSAQLYYVNPMVESDTAAADVSSIKRFYPNAQLTVPAGVTITPGQYQSTVIYTVNDNSGSL</sequence>
<keyword evidence="2" id="KW-0732">Signal</keyword>
<dbReference type="KEGG" id="lhb:D1010_04860"/>
<evidence type="ECO:0000313" key="4">
    <source>
        <dbReference type="Proteomes" id="UP000326779"/>
    </source>
</evidence>
<reference evidence="3 4" key="1">
    <citation type="submission" date="2019-10" db="EMBL/GenBank/DDBJ databases">
        <title>The completed genome of Lactobacillus harbinensis M1.</title>
        <authorList>
            <person name="Zheng Y."/>
        </authorList>
    </citation>
    <scope>NUCLEOTIDE SEQUENCE [LARGE SCALE GENOMIC DNA]</scope>
    <source>
        <strain evidence="3 4">M1</strain>
    </source>
</reference>
<protein>
    <recommendedName>
        <fullName evidence="5">WxL domain-containing protein</fullName>
    </recommendedName>
</protein>